<gene>
    <name evidence="1" type="ORF">C7460_104184</name>
</gene>
<evidence type="ECO:0000313" key="1">
    <source>
        <dbReference type="EMBL" id="REE01164.1"/>
    </source>
</evidence>
<keyword evidence="2" id="KW-1185">Reference proteome</keyword>
<organism evidence="1 2">
    <name type="scientific">Marinoscillum furvescens DSM 4134</name>
    <dbReference type="NCBI Taxonomy" id="1122208"/>
    <lineage>
        <taxon>Bacteria</taxon>
        <taxon>Pseudomonadati</taxon>
        <taxon>Bacteroidota</taxon>
        <taxon>Cytophagia</taxon>
        <taxon>Cytophagales</taxon>
        <taxon>Reichenbachiellaceae</taxon>
        <taxon>Marinoscillum</taxon>
    </lineage>
</organism>
<dbReference type="PROSITE" id="PS51257">
    <property type="entry name" value="PROKAR_LIPOPROTEIN"/>
    <property type="match status" value="1"/>
</dbReference>
<dbReference type="OrthoDB" id="1121026at2"/>
<dbReference type="Proteomes" id="UP000256779">
    <property type="component" value="Unassembled WGS sequence"/>
</dbReference>
<evidence type="ECO:0000313" key="2">
    <source>
        <dbReference type="Proteomes" id="UP000256779"/>
    </source>
</evidence>
<dbReference type="AlphaFoldDB" id="A0A3D9L6R1"/>
<sequence length="255" mass="28631">MNTLRNLLFAGILMVAAACETNNIFNELGTTDGSIVANVYLETFAPSLQAGITKDLEVQYWSLDDRFDYLGLWDYVTVTREYIVTVEGVEFSTSENEDFQDWTEVSTYNFDFADWDPELSAYKRSISYDIKEAYDNATAGSDELTADQYLAAAPENYLADMYSHYTSNLSRATLNELMLEYEVMTQAEFDGHYAESGFLTTDGRAAMEAGLAQIGAKELVGDSYSITSEYAITLAFRATNSTGEYNESRRSFLVF</sequence>
<protein>
    <submittedName>
        <fullName evidence="1">Uncharacterized protein</fullName>
    </submittedName>
</protein>
<dbReference type="EMBL" id="QREG01000004">
    <property type="protein sequence ID" value="REE01164.1"/>
    <property type="molecule type" value="Genomic_DNA"/>
</dbReference>
<dbReference type="RefSeq" id="WP_115867248.1">
    <property type="nucleotide sequence ID" value="NZ_QREG01000004.1"/>
</dbReference>
<proteinExistence type="predicted"/>
<accession>A0A3D9L6R1</accession>
<name>A0A3D9L6R1_MARFU</name>
<comment type="caution">
    <text evidence="1">The sequence shown here is derived from an EMBL/GenBank/DDBJ whole genome shotgun (WGS) entry which is preliminary data.</text>
</comment>
<reference evidence="1 2" key="1">
    <citation type="submission" date="2018-07" db="EMBL/GenBank/DDBJ databases">
        <title>Genomic Encyclopedia of Type Strains, Phase IV (KMG-IV): sequencing the most valuable type-strain genomes for metagenomic binning, comparative biology and taxonomic classification.</title>
        <authorList>
            <person name="Goeker M."/>
        </authorList>
    </citation>
    <scope>NUCLEOTIDE SEQUENCE [LARGE SCALE GENOMIC DNA]</scope>
    <source>
        <strain evidence="1 2">DSM 4134</strain>
    </source>
</reference>